<dbReference type="PRINTS" id="PR00037">
    <property type="entry name" value="HTHLACR"/>
</dbReference>
<proteinExistence type="predicted"/>
<dbReference type="Pfam" id="PF00455">
    <property type="entry name" value="DeoRC"/>
    <property type="match status" value="1"/>
</dbReference>
<evidence type="ECO:0000313" key="5">
    <source>
        <dbReference type="EMBL" id="QNL94427.1"/>
    </source>
</evidence>
<feature type="domain" description="HTH deoR-type" evidence="4">
    <location>
        <begin position="11"/>
        <end position="66"/>
    </location>
</feature>
<gene>
    <name evidence="5" type="ORF">H9L21_00050</name>
</gene>
<dbReference type="InterPro" id="IPR036390">
    <property type="entry name" value="WH_DNA-bd_sf"/>
</dbReference>
<sequence>MTEQAPARPSRAQRQRRIIDRVVEQGFASVAELVEDAGVSVMTIHRDLDDLAGRGLLRRVHGGVSALPTGVFESSSEFRMQRQVEAKDALARTALGFVEPGMSVLLDDSTTALALARLLPTVGAVTVITNYRQVLEVLMDQDEVSVIMLGGAYSRTHDSFIGAPDASGLATYAVDVSFQSTSTIDDVRAYHQEQELVLMKRAMIGAGERSVLMIDGSKVGRRSLHRFAELSEFSDLVVTPDVPVAMRETMAEHVRLHVTDGT</sequence>
<keyword evidence="2" id="KW-0238">DNA-binding</keyword>
<keyword evidence="3" id="KW-0804">Transcription</keyword>
<name>A0ABX6STF0_9ACTN</name>
<dbReference type="InterPro" id="IPR050313">
    <property type="entry name" value="Carb_Metab_HTH_regulators"/>
</dbReference>
<dbReference type="Pfam" id="PF08220">
    <property type="entry name" value="HTH_DeoR"/>
    <property type="match status" value="1"/>
</dbReference>
<organism evidence="5 6">
    <name type="scientific">Aeromicrobium senzhongii</name>
    <dbReference type="NCBI Taxonomy" id="2663859"/>
    <lineage>
        <taxon>Bacteria</taxon>
        <taxon>Bacillati</taxon>
        <taxon>Actinomycetota</taxon>
        <taxon>Actinomycetes</taxon>
        <taxon>Propionibacteriales</taxon>
        <taxon>Nocardioidaceae</taxon>
        <taxon>Aeromicrobium</taxon>
    </lineage>
</organism>
<dbReference type="EMBL" id="CP060587">
    <property type="protein sequence ID" value="QNL94427.1"/>
    <property type="molecule type" value="Genomic_DNA"/>
</dbReference>
<dbReference type="SUPFAM" id="SSF46785">
    <property type="entry name" value="Winged helix' DNA-binding domain"/>
    <property type="match status" value="1"/>
</dbReference>
<evidence type="ECO:0000256" key="1">
    <source>
        <dbReference type="ARBA" id="ARBA00023015"/>
    </source>
</evidence>
<dbReference type="PANTHER" id="PTHR30363">
    <property type="entry name" value="HTH-TYPE TRANSCRIPTIONAL REGULATOR SRLR-RELATED"/>
    <property type="match status" value="1"/>
</dbReference>
<keyword evidence="6" id="KW-1185">Reference proteome</keyword>
<dbReference type="InterPro" id="IPR018356">
    <property type="entry name" value="Tscrpt_reg_HTH_DeoR_CS"/>
</dbReference>
<accession>A0ABX6STF0</accession>
<dbReference type="SMART" id="SM00420">
    <property type="entry name" value="HTH_DEOR"/>
    <property type="match status" value="1"/>
</dbReference>
<dbReference type="PROSITE" id="PS00894">
    <property type="entry name" value="HTH_DEOR_1"/>
    <property type="match status" value="1"/>
</dbReference>
<dbReference type="PANTHER" id="PTHR30363:SF44">
    <property type="entry name" value="AGA OPERON TRANSCRIPTIONAL REPRESSOR-RELATED"/>
    <property type="match status" value="1"/>
</dbReference>
<dbReference type="Proteomes" id="UP000515871">
    <property type="component" value="Chromosome"/>
</dbReference>
<evidence type="ECO:0000313" key="6">
    <source>
        <dbReference type="Proteomes" id="UP000515871"/>
    </source>
</evidence>
<dbReference type="InterPro" id="IPR014036">
    <property type="entry name" value="DeoR-like_C"/>
</dbReference>
<dbReference type="SMART" id="SM01134">
    <property type="entry name" value="DeoRC"/>
    <property type="match status" value="1"/>
</dbReference>
<evidence type="ECO:0000256" key="2">
    <source>
        <dbReference type="ARBA" id="ARBA00023125"/>
    </source>
</evidence>
<dbReference type="InterPro" id="IPR001034">
    <property type="entry name" value="DeoR_HTH"/>
</dbReference>
<evidence type="ECO:0000256" key="3">
    <source>
        <dbReference type="ARBA" id="ARBA00023163"/>
    </source>
</evidence>
<dbReference type="InterPro" id="IPR037171">
    <property type="entry name" value="NagB/RpiA_transferase-like"/>
</dbReference>
<dbReference type="RefSeq" id="WP_154597268.1">
    <property type="nucleotide sequence ID" value="NZ_CP060587.1"/>
</dbReference>
<dbReference type="PROSITE" id="PS51000">
    <property type="entry name" value="HTH_DEOR_2"/>
    <property type="match status" value="1"/>
</dbReference>
<protein>
    <submittedName>
        <fullName evidence="5">DeoR/GlpR transcriptional regulator</fullName>
    </submittedName>
</protein>
<evidence type="ECO:0000259" key="4">
    <source>
        <dbReference type="PROSITE" id="PS51000"/>
    </source>
</evidence>
<dbReference type="SUPFAM" id="SSF100950">
    <property type="entry name" value="NagB/RpiA/CoA transferase-like"/>
    <property type="match status" value="1"/>
</dbReference>
<keyword evidence="1" id="KW-0805">Transcription regulation</keyword>
<reference evidence="5 6" key="1">
    <citation type="submission" date="2020-08" db="EMBL/GenBank/DDBJ databases">
        <title>Novel species in genus Aeromicrobium.</title>
        <authorList>
            <person name="Zhang G."/>
        </authorList>
    </citation>
    <scope>NUCLEOTIDE SEQUENCE [LARGE SCALE GENOMIC DNA]</scope>
    <source>
        <strain evidence="6">zg-629</strain>
    </source>
</reference>